<evidence type="ECO:0000256" key="1">
    <source>
        <dbReference type="SAM" id="Coils"/>
    </source>
</evidence>
<evidence type="ECO:0000313" key="2">
    <source>
        <dbReference type="EMBL" id="KAG7725941.1"/>
    </source>
</evidence>
<evidence type="ECO:0000313" key="3">
    <source>
        <dbReference type="EMBL" id="KAG7765811.1"/>
    </source>
</evidence>
<comment type="caution">
    <text evidence="2">The sequence shown here is derived from an EMBL/GenBank/DDBJ whole genome shotgun (WGS) entry which is preliminary data.</text>
</comment>
<name>A0AAN6HZE9_9ASCO</name>
<dbReference type="AlphaFoldDB" id="A0AAN6HZE9"/>
<dbReference type="Proteomes" id="UP000738402">
    <property type="component" value="Unassembled WGS sequence"/>
</dbReference>
<organism evidence="2 5">
    <name type="scientific">Ogataea haglerorum</name>
    <dbReference type="NCBI Taxonomy" id="1937702"/>
    <lineage>
        <taxon>Eukaryota</taxon>
        <taxon>Fungi</taxon>
        <taxon>Dikarya</taxon>
        <taxon>Ascomycota</taxon>
        <taxon>Saccharomycotina</taxon>
        <taxon>Pichiomycetes</taxon>
        <taxon>Pichiales</taxon>
        <taxon>Pichiaceae</taxon>
        <taxon>Ogataea</taxon>
    </lineage>
</organism>
<evidence type="ECO:0000313" key="5">
    <source>
        <dbReference type="Proteomes" id="UP000738402"/>
    </source>
</evidence>
<dbReference type="EMBL" id="JAHLUH010000011">
    <property type="protein sequence ID" value="KAG7725941.1"/>
    <property type="molecule type" value="Genomic_DNA"/>
</dbReference>
<reference evidence="2 4" key="1">
    <citation type="journal article" date="2021" name="G3 (Bethesda)">
        <title>Genomic diversity, chromosomal rearrangements, and interspecies hybridization in the ogataea polymorpha species complex.</title>
        <authorList>
            <person name="Hanson S.J."/>
            <person name="Cinneide E.O."/>
            <person name="Salzberg L.I."/>
            <person name="Wolfe K.H."/>
            <person name="McGowan J."/>
            <person name="Fitzpatrick D.A."/>
            <person name="Matlin K."/>
        </authorList>
    </citation>
    <scope>NUCLEOTIDE SEQUENCE</scope>
    <source>
        <strain evidence="3">81-436-3</strain>
        <strain evidence="2">83-405-1</strain>
    </source>
</reference>
<feature type="coiled-coil region" evidence="1">
    <location>
        <begin position="57"/>
        <end position="84"/>
    </location>
</feature>
<protein>
    <submittedName>
        <fullName evidence="2">Uncharacterized protein</fullName>
    </submittedName>
</protein>
<dbReference type="EMBL" id="JAHLUN010000005">
    <property type="protein sequence ID" value="KAG7765811.1"/>
    <property type="molecule type" value="Genomic_DNA"/>
</dbReference>
<dbReference type="Proteomes" id="UP000697297">
    <property type="component" value="Unassembled WGS sequence"/>
</dbReference>
<proteinExistence type="predicted"/>
<keyword evidence="4" id="KW-1185">Reference proteome</keyword>
<accession>A0AAN6HZE9</accession>
<keyword evidence="1" id="KW-0175">Coiled coil</keyword>
<gene>
    <name evidence="2" type="ORF">KL933_003989</name>
    <name evidence="3" type="ORF">KL946_001991</name>
</gene>
<evidence type="ECO:0000313" key="4">
    <source>
        <dbReference type="Proteomes" id="UP000697297"/>
    </source>
</evidence>
<sequence length="127" mass="13297">MDDEGAAGDEEETEEVAKVVEELDSSATEMELDAEVIGAADEVATAEDVGAALLDEAAVLETALDALLEKLAALEEEALLDELALKLAPTSLQTLENESAAVSALSPHLDCKQEDISEDSLLQTQAI</sequence>